<proteinExistence type="predicted"/>
<dbReference type="Proteomes" id="UP000298616">
    <property type="component" value="Chromosome"/>
</dbReference>
<dbReference type="EMBL" id="CP028923">
    <property type="protein sequence ID" value="QCK15641.1"/>
    <property type="molecule type" value="Genomic_DNA"/>
</dbReference>
<keyword evidence="1" id="KW-1133">Transmembrane helix</keyword>
<gene>
    <name evidence="3" type="ORF">DCC35_13250</name>
</gene>
<feature type="domain" description="Fatty acid desaturase" evidence="2">
    <location>
        <begin position="46"/>
        <end position="259"/>
    </location>
</feature>
<dbReference type="OrthoDB" id="9792534at2"/>
<name>A0A4D7JJ73_9BACT</name>
<dbReference type="AlphaFoldDB" id="A0A4D7JJ73"/>
<reference evidence="3 4" key="1">
    <citation type="submission" date="2018-04" db="EMBL/GenBank/DDBJ databases">
        <title>Complete genome uncultured novel isolate.</title>
        <authorList>
            <person name="Merlino G."/>
        </authorList>
    </citation>
    <scope>NUCLEOTIDE SEQUENCE [LARGE SCALE GENOMIC DNA]</scope>
    <source>
        <strain evidence="4">R1DC9</strain>
    </source>
</reference>
<accession>A0A4D7JJ73</accession>
<dbReference type="GO" id="GO:0006629">
    <property type="term" value="P:lipid metabolic process"/>
    <property type="evidence" value="ECO:0007669"/>
    <property type="project" value="InterPro"/>
</dbReference>
<keyword evidence="1" id="KW-0812">Transmembrane</keyword>
<dbReference type="InterPro" id="IPR005804">
    <property type="entry name" value="FA_desaturase_dom"/>
</dbReference>
<organism evidence="3 4">
    <name type="scientific">Mangrovivirga cuniculi</name>
    <dbReference type="NCBI Taxonomy" id="2715131"/>
    <lineage>
        <taxon>Bacteria</taxon>
        <taxon>Pseudomonadati</taxon>
        <taxon>Bacteroidota</taxon>
        <taxon>Cytophagia</taxon>
        <taxon>Cytophagales</taxon>
        <taxon>Mangrovivirgaceae</taxon>
        <taxon>Mangrovivirga</taxon>
    </lineage>
</organism>
<protein>
    <submittedName>
        <fullName evidence="3">Fatty acid desaturase</fullName>
    </submittedName>
</protein>
<feature type="transmembrane region" description="Helical" evidence="1">
    <location>
        <begin position="178"/>
        <end position="200"/>
    </location>
</feature>
<keyword evidence="4" id="KW-1185">Reference proteome</keyword>
<evidence type="ECO:0000256" key="1">
    <source>
        <dbReference type="SAM" id="Phobius"/>
    </source>
</evidence>
<dbReference type="CDD" id="cd01060">
    <property type="entry name" value="Membrane-FADS-like"/>
    <property type="match status" value="1"/>
</dbReference>
<feature type="transmembrane region" description="Helical" evidence="1">
    <location>
        <begin position="153"/>
        <end position="172"/>
    </location>
</feature>
<keyword evidence="1" id="KW-0472">Membrane</keyword>
<feature type="transmembrane region" description="Helical" evidence="1">
    <location>
        <begin position="21"/>
        <end position="40"/>
    </location>
</feature>
<dbReference type="RefSeq" id="WP_137091238.1">
    <property type="nucleotide sequence ID" value="NZ_CP028923.1"/>
</dbReference>
<evidence type="ECO:0000313" key="4">
    <source>
        <dbReference type="Proteomes" id="UP000298616"/>
    </source>
</evidence>
<evidence type="ECO:0000313" key="3">
    <source>
        <dbReference type="EMBL" id="QCK15641.1"/>
    </source>
</evidence>
<evidence type="ECO:0000259" key="2">
    <source>
        <dbReference type="Pfam" id="PF00487"/>
    </source>
</evidence>
<sequence length="264" mass="30775">MTDSKPTINELGRDLLTLSRFKVIQTIAQPLVFFVLYFVFAFHGYWVLAVLSTIAMSFTTYGSTSHDLVHMNLKINPKLNDFLLSFIELISLRSGHAYRQSHLNHHKIFPHEEDIEGQASGMSFFRSLLEGVIFQFKIYFWALSKTSGRIRNIILLEGLLILIIISAGIWSMKYNYVFIVYIGLIIAGSWIIPFITSYLVHNPKGKDELHQTKLFRGKFYSIIALDHLYHLEHHMYPMVPHKNWVKLAQRLDPYFEKKNIKPLK</sequence>
<dbReference type="KEGG" id="fpf:DCC35_13250"/>
<dbReference type="Pfam" id="PF00487">
    <property type="entry name" value="FA_desaturase"/>
    <property type="match status" value="1"/>
</dbReference>